<dbReference type="InterPro" id="IPR007206">
    <property type="entry name" value="Protein_HGH1_C"/>
</dbReference>
<organism evidence="6">
    <name type="scientific">Blastocystis hominis</name>
    <dbReference type="NCBI Taxonomy" id="12968"/>
    <lineage>
        <taxon>Eukaryota</taxon>
        <taxon>Sar</taxon>
        <taxon>Stramenopiles</taxon>
        <taxon>Bigyra</taxon>
        <taxon>Opalozoa</taxon>
        <taxon>Opalinata</taxon>
        <taxon>Blastocystidae</taxon>
        <taxon>Blastocystis</taxon>
    </lineage>
</organism>
<evidence type="ECO:0000256" key="3">
    <source>
        <dbReference type="SAM" id="MobiDB-lite"/>
    </source>
</evidence>
<name>D8M0R6_BLAHO</name>
<feature type="domain" description="Protein HGH1 N-terminal" evidence="4">
    <location>
        <begin position="95"/>
        <end position="225"/>
    </location>
</feature>
<feature type="compositionally biased region" description="Basic and acidic residues" evidence="3">
    <location>
        <begin position="345"/>
        <end position="354"/>
    </location>
</feature>
<evidence type="ECO:0000313" key="7">
    <source>
        <dbReference type="Proteomes" id="UP000008312"/>
    </source>
</evidence>
<dbReference type="SUPFAM" id="SSF48371">
    <property type="entry name" value="ARM repeat"/>
    <property type="match status" value="1"/>
</dbReference>
<dbReference type="GeneID" id="24919014"/>
<evidence type="ECO:0000259" key="4">
    <source>
        <dbReference type="Pfam" id="PF04063"/>
    </source>
</evidence>
<dbReference type="InterPro" id="IPR011989">
    <property type="entry name" value="ARM-like"/>
</dbReference>
<dbReference type="PANTHER" id="PTHR13387:SF9">
    <property type="entry name" value="PROTEIN HGH1 HOMOLOG"/>
    <property type="match status" value="1"/>
</dbReference>
<evidence type="ECO:0000313" key="6">
    <source>
        <dbReference type="EMBL" id="CBK21655.2"/>
    </source>
</evidence>
<accession>D8M0R6</accession>
<evidence type="ECO:0000256" key="1">
    <source>
        <dbReference type="ARBA" id="ARBA00006712"/>
    </source>
</evidence>
<evidence type="ECO:0000259" key="5">
    <source>
        <dbReference type="Pfam" id="PF04064"/>
    </source>
</evidence>
<dbReference type="Pfam" id="PF04063">
    <property type="entry name" value="DUF383"/>
    <property type="match status" value="1"/>
</dbReference>
<dbReference type="InterPro" id="IPR039717">
    <property type="entry name" value="Hgh1"/>
</dbReference>
<dbReference type="EMBL" id="FN668644">
    <property type="protein sequence ID" value="CBK21655.2"/>
    <property type="molecule type" value="Genomic_DNA"/>
</dbReference>
<keyword evidence="7" id="KW-1185">Reference proteome</keyword>
<dbReference type="Gene3D" id="1.25.10.10">
    <property type="entry name" value="Leucine-rich Repeat Variant"/>
    <property type="match status" value="1"/>
</dbReference>
<dbReference type="OrthoDB" id="338814at2759"/>
<feature type="compositionally biased region" description="Basic and acidic residues" evidence="3">
    <location>
        <begin position="329"/>
        <end position="338"/>
    </location>
</feature>
<proteinExistence type="inferred from homology"/>
<dbReference type="Pfam" id="PF04064">
    <property type="entry name" value="DUF384"/>
    <property type="match status" value="1"/>
</dbReference>
<feature type="domain" description="Protein HGH1 C-terminal" evidence="5">
    <location>
        <begin position="277"/>
        <end position="331"/>
    </location>
</feature>
<dbReference type="RefSeq" id="XP_012895703.1">
    <property type="nucleotide sequence ID" value="XM_013040249.1"/>
</dbReference>
<dbReference type="InParanoid" id="D8M0R6"/>
<evidence type="ECO:0000256" key="2">
    <source>
        <dbReference type="ARBA" id="ARBA00014076"/>
    </source>
</evidence>
<dbReference type="PANTHER" id="PTHR13387">
    <property type="entry name" value="PROTEIN HGH1 HOMOLOG"/>
    <property type="match status" value="1"/>
</dbReference>
<reference evidence="6" key="1">
    <citation type="submission" date="2010-02" db="EMBL/GenBank/DDBJ databases">
        <title>Sequencing and annotation of the Blastocystis hominis genome.</title>
        <authorList>
            <person name="Wincker P."/>
        </authorList>
    </citation>
    <scope>NUCLEOTIDE SEQUENCE</scope>
    <source>
        <strain evidence="6">Singapore isolate B</strain>
    </source>
</reference>
<sequence>MDESVIVDLISLLKDPQAQVRQQAAEIVCSLTSTEDGCNMIYQKQGHLALTKLLGDNIAISKSAITALVNMCGNAAVLTDMANDELVDKLMENLMEDNYPLINLNLMLLANVSTNDIGAGAILQLRQKQGKLKGLHLCRLVLWFLRTSVESTEADPYQYIATILNNITRLYEGRDLIMNKNRNLIDKLIPFINSANPIRRKGIINMIRNVMLDEYYWDQLVDNWNTDGRLKGIVYRVCANLNGDHRVEKKELDPIVYSTVKEREKDVEIIRISMDLLLIITKYQNGRELLREANVYPVVRDMHMAMEQLLPQEVVDVIGDVVTHLMAEEEHPRKKDGPIVEEITEPGKEMSPEKEESDDGLDDLPDLECNVCFATFYAGYVSHNDHCKNAQPSHRSRSSLSTQVSTYRILTVFYSEIY</sequence>
<gene>
    <name evidence="6" type="ORF">GSBLH_T00001787001</name>
</gene>
<dbReference type="InterPro" id="IPR007205">
    <property type="entry name" value="Protein_HGH1_N"/>
</dbReference>
<dbReference type="InterPro" id="IPR016024">
    <property type="entry name" value="ARM-type_fold"/>
</dbReference>
<feature type="region of interest" description="Disordered" evidence="3">
    <location>
        <begin position="329"/>
        <end position="362"/>
    </location>
</feature>
<dbReference type="AlphaFoldDB" id="D8M0R6"/>
<protein>
    <recommendedName>
        <fullName evidence="2">Protein HGH1 homolog</fullName>
    </recommendedName>
</protein>
<dbReference type="OMA" id="MCILLTN"/>
<dbReference type="Proteomes" id="UP000008312">
    <property type="component" value="Unassembled WGS sequence"/>
</dbReference>
<comment type="similarity">
    <text evidence="1">Belongs to the HGH1 family.</text>
</comment>